<keyword evidence="2" id="KW-1185">Reference proteome</keyword>
<evidence type="ECO:0000313" key="2">
    <source>
        <dbReference type="Proteomes" id="UP001172386"/>
    </source>
</evidence>
<sequence length="693" mass="77493">MAKRKADTTLRAPSPSKKRNVDDSKAAFRTGLFEASTVQSFHNSYATSGPYPHAVVSNLIQESLLRDVRSEIINNITFTLKETDIYRIHQSGDLANLSKLPKEQLRKLPSLVKLRDALYSQDFRAWVSQVTGAGKLSGQKTDMAVNVYTPGSYLLCHDDVIGSRRVSYILYLTDPDNPWKAEWGGGLRLYPTEDRKNKAGEDVKVPFAKWSLNIPPSFSQLSFFAVRPGESYHDVEEVYHGKNAEEDKGRIRMAVSGWFHIPQEGEDGYEEGVEQAQAQKSSLAQLQGAADEFDEPQTIFRHFDEPRRVINAQLTATEVDPGDEDDEDDTILTEQDLTFLIQYIAPGFLVPDKLDELSEAFQDTSMLQLDTFLAEKFAKQLKTYIQAAEITPDTSTNSTDSPQSWPIARPPHKHRFAYLREDTKIENIESATPISRLLVDLLHSHAFKKWLALATGLESSSLVRQHALARRFRAGVDYALANTYTGEQPRLEFTINMSPTTGWEHEDKPAKEATNRKGKGKGKSKVKSNGTHQNGSSSKNTAASEVRVSMEDTPEFGGEEVYMAADETPAPSSNKSKDLPSVGREAHDPAVYQSGDNADDGILFANSPSWNTFSVVLRDKDTMRFVKYVSQAARGDRWDIKGEIELSKDAFDGEEGDDEEMAELNEDDVEEEIEFSEGDDDVNDDDDDDEDDA</sequence>
<comment type="caution">
    <text evidence="1">The sequence shown here is derived from an EMBL/GenBank/DDBJ whole genome shotgun (WGS) entry which is preliminary data.</text>
</comment>
<dbReference type="EMBL" id="JAPDRQ010000099">
    <property type="protein sequence ID" value="KAJ9655340.1"/>
    <property type="molecule type" value="Genomic_DNA"/>
</dbReference>
<gene>
    <name evidence="1" type="primary">NUA3</name>
    <name evidence="1" type="ORF">H2198_005795</name>
</gene>
<proteinExistence type="predicted"/>
<evidence type="ECO:0000313" key="1">
    <source>
        <dbReference type="EMBL" id="KAJ9655340.1"/>
    </source>
</evidence>
<reference evidence="1" key="1">
    <citation type="submission" date="2022-10" db="EMBL/GenBank/DDBJ databases">
        <title>Culturing micro-colonial fungi from biological soil crusts in the Mojave desert and describing Neophaeococcomyces mojavensis, and introducing the new genera and species Taxawa tesnikishii.</title>
        <authorList>
            <person name="Kurbessoian T."/>
            <person name="Stajich J.E."/>
        </authorList>
    </citation>
    <scope>NUCLEOTIDE SEQUENCE</scope>
    <source>
        <strain evidence="1">JES_112</strain>
    </source>
</reference>
<dbReference type="Proteomes" id="UP001172386">
    <property type="component" value="Unassembled WGS sequence"/>
</dbReference>
<accession>A0ACC3A589</accession>
<organism evidence="1 2">
    <name type="scientific">Neophaeococcomyces mojaviensis</name>
    <dbReference type="NCBI Taxonomy" id="3383035"/>
    <lineage>
        <taxon>Eukaryota</taxon>
        <taxon>Fungi</taxon>
        <taxon>Dikarya</taxon>
        <taxon>Ascomycota</taxon>
        <taxon>Pezizomycotina</taxon>
        <taxon>Eurotiomycetes</taxon>
        <taxon>Chaetothyriomycetidae</taxon>
        <taxon>Chaetothyriales</taxon>
        <taxon>Chaetothyriales incertae sedis</taxon>
        <taxon>Neophaeococcomyces</taxon>
    </lineage>
</organism>
<name>A0ACC3A589_9EURO</name>
<protein>
    <submittedName>
        <fullName evidence="1">Component of NuA3 histone acetyltransferase complex</fullName>
    </submittedName>
</protein>